<sequence>MIVKMTKRKNHYLFFMPLFFTALCAALLYGCGQKAGGDDVVESDKASLDALAINAGLITDPDNIIFEGRFEERSELGIDKFCAIKTSGDEYNIGILAVFGPESKCEGSGTARLDGEKLSISLNSKQPCVIEAKFDGTELRINGIVPASCQSYCSDRASLSGTLYYFVEHGKDAAQSVKGRDIDRLCS</sequence>
<evidence type="ECO:0000313" key="2">
    <source>
        <dbReference type="EMBL" id="APG62807.1"/>
    </source>
</evidence>
<dbReference type="STRING" id="1913578.LPB140_08415"/>
<dbReference type="Proteomes" id="UP000242561">
    <property type="component" value="Chromosome"/>
</dbReference>
<evidence type="ECO:0008006" key="4">
    <source>
        <dbReference type="Google" id="ProtNLM"/>
    </source>
</evidence>
<feature type="chain" id="PRO_5013381010" description="Lipoprotein" evidence="1">
    <location>
        <begin position="26"/>
        <end position="187"/>
    </location>
</feature>
<evidence type="ECO:0000256" key="1">
    <source>
        <dbReference type="SAM" id="SignalP"/>
    </source>
</evidence>
<dbReference type="PROSITE" id="PS51257">
    <property type="entry name" value="PROKAR_LIPOPROTEIN"/>
    <property type="match status" value="1"/>
</dbReference>
<evidence type="ECO:0000313" key="3">
    <source>
        <dbReference type="Proteomes" id="UP000242561"/>
    </source>
</evidence>
<dbReference type="EMBL" id="CP018154">
    <property type="protein sequence ID" value="APG62807.1"/>
    <property type="molecule type" value="Genomic_DNA"/>
</dbReference>
<name>A0A1L3JCD2_9SPHN</name>
<dbReference type="KEGG" id="sphl:LPB140_08415"/>
<gene>
    <name evidence="2" type="ORF">LPB140_08415</name>
</gene>
<protein>
    <recommendedName>
        <fullName evidence="4">Lipoprotein</fullName>
    </recommendedName>
</protein>
<keyword evidence="3" id="KW-1185">Reference proteome</keyword>
<reference evidence="2 3" key="1">
    <citation type="submission" date="2016-11" db="EMBL/GenBank/DDBJ databases">
        <title>Sphingorhabdus sp. LPB0140, isolated from marine environment.</title>
        <authorList>
            <person name="Kim E."/>
            <person name="Yi H."/>
        </authorList>
    </citation>
    <scope>NUCLEOTIDE SEQUENCE [LARGE SCALE GENOMIC DNA]</scope>
    <source>
        <strain evidence="2 3">LPB0140</strain>
    </source>
</reference>
<proteinExistence type="predicted"/>
<feature type="signal peptide" evidence="1">
    <location>
        <begin position="1"/>
        <end position="25"/>
    </location>
</feature>
<keyword evidence="1" id="KW-0732">Signal</keyword>
<dbReference type="AlphaFoldDB" id="A0A1L3JCD2"/>
<accession>A0A1L3JCD2</accession>
<organism evidence="2 3">
    <name type="scientific">Sphingorhabdus lutea</name>
    <dbReference type="NCBI Taxonomy" id="1913578"/>
    <lineage>
        <taxon>Bacteria</taxon>
        <taxon>Pseudomonadati</taxon>
        <taxon>Pseudomonadota</taxon>
        <taxon>Alphaproteobacteria</taxon>
        <taxon>Sphingomonadales</taxon>
        <taxon>Sphingomonadaceae</taxon>
        <taxon>Sphingorhabdus</taxon>
    </lineage>
</organism>